<evidence type="ECO:0008006" key="3">
    <source>
        <dbReference type="Google" id="ProtNLM"/>
    </source>
</evidence>
<evidence type="ECO:0000313" key="2">
    <source>
        <dbReference type="Proteomes" id="UP000006365"/>
    </source>
</evidence>
<dbReference type="InterPro" id="IPR029032">
    <property type="entry name" value="AhpD-like"/>
</dbReference>
<keyword evidence="2" id="KW-1185">Reference proteome</keyword>
<dbReference type="RefSeq" id="WP_015724094.1">
    <property type="nucleotide sequence ID" value="NC_014972.1"/>
</dbReference>
<name>A0A7U3YLF4_DESPD</name>
<sequence>MFTLAYQTPEKAAGVAADVYQHFTQKRSPVPAPLQLMSASPGLLEVFFTQIKYFMKHQALSFPMLAAIRLLAAQKVCFDHCTMLNRMWLNKTGLSEQDLADLVAGKPVEAFNEAENALFTTVSRVLDKQKITQEEVAALRNLGWSDSDVLDACAQATNMVGTAYLFEAFSTPGT</sequence>
<evidence type="ECO:0000313" key="1">
    <source>
        <dbReference type="EMBL" id="ADW17553.1"/>
    </source>
</evidence>
<dbReference type="Gene3D" id="1.20.1290.10">
    <property type="entry name" value="AhpD-like"/>
    <property type="match status" value="1"/>
</dbReference>
<accession>A0A7U3YLF4</accession>
<gene>
    <name evidence="1" type="ordered locus">Despr_1390</name>
</gene>
<dbReference type="KEGG" id="dpr:Despr_1390"/>
<dbReference type="AlphaFoldDB" id="A0A7U3YLF4"/>
<reference evidence="1 2" key="1">
    <citation type="journal article" date="2011" name="Stand. Genomic Sci.">
        <title>Complete genome sequence of Desulfobulbus propionicus type strain (1pr3).</title>
        <authorList>
            <person name="Pagani I."/>
            <person name="Lapidus A."/>
            <person name="Nolan M."/>
            <person name="Lucas S."/>
            <person name="Hammon N."/>
            <person name="Deshpande S."/>
            <person name="Cheng J.F."/>
            <person name="Chertkov O."/>
            <person name="Davenport K."/>
            <person name="Tapia R."/>
            <person name="Han C."/>
            <person name="Goodwin L."/>
            <person name="Pitluck S."/>
            <person name="Liolios K."/>
            <person name="Mavromatis K."/>
            <person name="Ivanova N."/>
            <person name="Mikhailova N."/>
            <person name="Pati A."/>
            <person name="Chen A."/>
            <person name="Palaniappan K."/>
            <person name="Land M."/>
            <person name="Hauser L."/>
            <person name="Chang Y.J."/>
            <person name="Jeffries C.D."/>
            <person name="Detter J.C."/>
            <person name="Brambilla E."/>
            <person name="Kannan K.P."/>
            <person name="Djao O.D."/>
            <person name="Rohde M."/>
            <person name="Pukall R."/>
            <person name="Spring S."/>
            <person name="Goker M."/>
            <person name="Sikorski J."/>
            <person name="Woyke T."/>
            <person name="Bristow J."/>
            <person name="Eisen J.A."/>
            <person name="Markowitz V."/>
            <person name="Hugenholtz P."/>
            <person name="Kyrpides N.C."/>
            <person name="Klenk H.P."/>
        </authorList>
    </citation>
    <scope>NUCLEOTIDE SEQUENCE [LARGE SCALE GENOMIC DNA]</scope>
    <source>
        <strain evidence="2">ATCC 33891 / DSM 2032 / 1pr3</strain>
    </source>
</reference>
<dbReference type="Proteomes" id="UP000006365">
    <property type="component" value="Chromosome"/>
</dbReference>
<protein>
    <recommendedName>
        <fullName evidence="3">Carboxymuconolactone decarboxylase-like domain-containing protein</fullName>
    </recommendedName>
</protein>
<dbReference type="EMBL" id="CP002364">
    <property type="protein sequence ID" value="ADW17553.1"/>
    <property type="molecule type" value="Genomic_DNA"/>
</dbReference>
<dbReference type="SUPFAM" id="SSF69118">
    <property type="entry name" value="AhpD-like"/>
    <property type="match status" value="1"/>
</dbReference>
<organism evidence="1 2">
    <name type="scientific">Desulfobulbus propionicus (strain ATCC 33891 / DSM 2032 / VKM B-1956 / 1pr3)</name>
    <dbReference type="NCBI Taxonomy" id="577650"/>
    <lineage>
        <taxon>Bacteria</taxon>
        <taxon>Pseudomonadati</taxon>
        <taxon>Thermodesulfobacteriota</taxon>
        <taxon>Desulfobulbia</taxon>
        <taxon>Desulfobulbales</taxon>
        <taxon>Desulfobulbaceae</taxon>
        <taxon>Desulfobulbus</taxon>
    </lineage>
</organism>
<proteinExistence type="predicted"/>